<organism evidence="1 2">
    <name type="scientific">Steinernema carpocapsae</name>
    <name type="common">Entomopathogenic nematode</name>
    <dbReference type="NCBI Taxonomy" id="34508"/>
    <lineage>
        <taxon>Eukaryota</taxon>
        <taxon>Metazoa</taxon>
        <taxon>Ecdysozoa</taxon>
        <taxon>Nematoda</taxon>
        <taxon>Chromadorea</taxon>
        <taxon>Rhabditida</taxon>
        <taxon>Tylenchina</taxon>
        <taxon>Panagrolaimomorpha</taxon>
        <taxon>Strongyloidoidea</taxon>
        <taxon>Steinernematidae</taxon>
        <taxon>Steinernema</taxon>
    </lineage>
</organism>
<comment type="caution">
    <text evidence="1">The sequence shown here is derived from an EMBL/GenBank/DDBJ whole genome shotgun (WGS) entry which is preliminary data.</text>
</comment>
<name>A0A4U5MJ80_STECR</name>
<sequence>MLFSLMTFVSTVAVYMLLITNTATAFHLDQKRFHDMAENWQMSVKINVSTSACLSSETDSPIHVEFGYLDKATSELVYLTSTFVTQPDAEISSNTIPKRTIHRIMTACSDNYKDDLEAHKQCLTTPNIVFLQVMETLKPEDVDAAWKPAGIEVQVDMHNRNRISLHGPKMVFDFPSECELGWAAAKTTHYTKIGKVITTSDLPLAGFVLVGKIY</sequence>
<proteinExistence type="predicted"/>
<reference evidence="1 2" key="1">
    <citation type="journal article" date="2015" name="Genome Biol.">
        <title>Comparative genomics of Steinernema reveals deeply conserved gene regulatory networks.</title>
        <authorList>
            <person name="Dillman A.R."/>
            <person name="Macchietto M."/>
            <person name="Porter C.F."/>
            <person name="Rogers A."/>
            <person name="Williams B."/>
            <person name="Antoshechkin I."/>
            <person name="Lee M.M."/>
            <person name="Goodwin Z."/>
            <person name="Lu X."/>
            <person name="Lewis E.E."/>
            <person name="Goodrich-Blair H."/>
            <person name="Stock S.P."/>
            <person name="Adams B.J."/>
            <person name="Sternberg P.W."/>
            <person name="Mortazavi A."/>
        </authorList>
    </citation>
    <scope>NUCLEOTIDE SEQUENCE [LARGE SCALE GENOMIC DNA]</scope>
    <source>
        <strain evidence="1 2">ALL</strain>
    </source>
</reference>
<evidence type="ECO:0000313" key="2">
    <source>
        <dbReference type="Proteomes" id="UP000298663"/>
    </source>
</evidence>
<dbReference type="AlphaFoldDB" id="A0A4U5MJ80"/>
<keyword evidence="2" id="KW-1185">Reference proteome</keyword>
<protein>
    <submittedName>
        <fullName evidence="1">Uncharacterized protein</fullName>
    </submittedName>
</protein>
<gene>
    <name evidence="1" type="ORF">L596_021603</name>
</gene>
<reference evidence="1 2" key="2">
    <citation type="journal article" date="2019" name="G3 (Bethesda)">
        <title>Hybrid Assembly of the Genome of the Entomopathogenic Nematode Steinernema carpocapsae Identifies the X-Chromosome.</title>
        <authorList>
            <person name="Serra L."/>
            <person name="Macchietto M."/>
            <person name="Macias-Munoz A."/>
            <person name="McGill C.J."/>
            <person name="Rodriguez I.M."/>
            <person name="Rodriguez B."/>
            <person name="Murad R."/>
            <person name="Mortazavi A."/>
        </authorList>
    </citation>
    <scope>NUCLEOTIDE SEQUENCE [LARGE SCALE GENOMIC DNA]</scope>
    <source>
        <strain evidence="1 2">ALL</strain>
    </source>
</reference>
<dbReference type="EMBL" id="AZBU02000007">
    <property type="protein sequence ID" value="TKR69440.1"/>
    <property type="molecule type" value="Genomic_DNA"/>
</dbReference>
<evidence type="ECO:0000313" key="1">
    <source>
        <dbReference type="EMBL" id="TKR69440.1"/>
    </source>
</evidence>
<dbReference type="Proteomes" id="UP000298663">
    <property type="component" value="Unassembled WGS sequence"/>
</dbReference>
<accession>A0A4U5MJ80</accession>
<dbReference type="OrthoDB" id="10358715at2759"/>